<feature type="compositionally biased region" description="Pro residues" evidence="1">
    <location>
        <begin position="99"/>
        <end position="109"/>
    </location>
</feature>
<dbReference type="EMBL" id="JANAWD010000499">
    <property type="protein sequence ID" value="KAJ3478590.1"/>
    <property type="molecule type" value="Genomic_DNA"/>
</dbReference>
<comment type="caution">
    <text evidence="2">The sequence shown here is derived from an EMBL/GenBank/DDBJ whole genome shotgun (WGS) entry which is preliminary data.</text>
</comment>
<dbReference type="AlphaFoldDB" id="A0AAD5UZH7"/>
<organism evidence="2 3">
    <name type="scientific">Meripilus lineatus</name>
    <dbReference type="NCBI Taxonomy" id="2056292"/>
    <lineage>
        <taxon>Eukaryota</taxon>
        <taxon>Fungi</taxon>
        <taxon>Dikarya</taxon>
        <taxon>Basidiomycota</taxon>
        <taxon>Agaricomycotina</taxon>
        <taxon>Agaricomycetes</taxon>
        <taxon>Polyporales</taxon>
        <taxon>Meripilaceae</taxon>
        <taxon>Meripilus</taxon>
    </lineage>
</organism>
<gene>
    <name evidence="2" type="ORF">NLI96_g9646</name>
</gene>
<evidence type="ECO:0000256" key="1">
    <source>
        <dbReference type="SAM" id="MobiDB-lite"/>
    </source>
</evidence>
<accession>A0AAD5UZH7</accession>
<evidence type="ECO:0000313" key="3">
    <source>
        <dbReference type="Proteomes" id="UP001212997"/>
    </source>
</evidence>
<dbReference type="Proteomes" id="UP001212997">
    <property type="component" value="Unassembled WGS sequence"/>
</dbReference>
<reference evidence="2" key="1">
    <citation type="submission" date="2022-07" db="EMBL/GenBank/DDBJ databases">
        <title>Genome Sequence of Physisporinus lineatus.</title>
        <authorList>
            <person name="Buettner E."/>
        </authorList>
    </citation>
    <scope>NUCLEOTIDE SEQUENCE</scope>
    <source>
        <strain evidence="2">VT162</strain>
    </source>
</reference>
<evidence type="ECO:0000313" key="2">
    <source>
        <dbReference type="EMBL" id="KAJ3478590.1"/>
    </source>
</evidence>
<sequence length="146" mass="16223">MDLDNFEEAQKVYPSQRSTRPPFLQSVRWGEFLCTMEECDHWSLRGAGGLECSVELSTSVSDLDAVLMDSDDAWSLGDWARFVKAWKREEKKSKASVPRPAPRPSPQPADSPLFADDVAKASTDKLSGVSDWIVAQVPSRSPPPQQ</sequence>
<feature type="region of interest" description="Disordered" evidence="1">
    <location>
        <begin position="89"/>
        <end position="120"/>
    </location>
</feature>
<protein>
    <submittedName>
        <fullName evidence="2">Uncharacterized protein</fullName>
    </submittedName>
</protein>
<proteinExistence type="predicted"/>
<name>A0AAD5UZH7_9APHY</name>
<keyword evidence="3" id="KW-1185">Reference proteome</keyword>
<feature type="region of interest" description="Disordered" evidence="1">
    <location>
        <begin position="1"/>
        <end position="20"/>
    </location>
</feature>